<dbReference type="RefSeq" id="WP_379495732.1">
    <property type="nucleotide sequence ID" value="NZ_JBHSAO010000001.1"/>
</dbReference>
<evidence type="ECO:0000313" key="2">
    <source>
        <dbReference type="EMBL" id="MFC4022423.1"/>
    </source>
</evidence>
<feature type="transmembrane region" description="Helical" evidence="1">
    <location>
        <begin position="44"/>
        <end position="63"/>
    </location>
</feature>
<proteinExistence type="predicted"/>
<evidence type="ECO:0000256" key="1">
    <source>
        <dbReference type="SAM" id="Phobius"/>
    </source>
</evidence>
<dbReference type="InterPro" id="IPR021214">
    <property type="entry name" value="DUF2568"/>
</dbReference>
<keyword evidence="1" id="KW-0472">Membrane</keyword>
<gene>
    <name evidence="2" type="ORF">ACFOUV_01165</name>
</gene>
<name>A0ABV8GUE1_9BACI</name>
<keyword evidence="3" id="KW-1185">Reference proteome</keyword>
<feature type="transmembrane region" description="Helical" evidence="1">
    <location>
        <begin position="20"/>
        <end position="37"/>
    </location>
</feature>
<dbReference type="Proteomes" id="UP001595772">
    <property type="component" value="Unassembled WGS sequence"/>
</dbReference>
<accession>A0ABV8GUE1</accession>
<organism evidence="2 3">
    <name type="scientific">Oceanobacillus longus</name>
    <dbReference type="NCBI Taxonomy" id="930120"/>
    <lineage>
        <taxon>Bacteria</taxon>
        <taxon>Bacillati</taxon>
        <taxon>Bacillota</taxon>
        <taxon>Bacilli</taxon>
        <taxon>Bacillales</taxon>
        <taxon>Bacillaceae</taxon>
        <taxon>Oceanobacillus</taxon>
    </lineage>
</organism>
<keyword evidence="1" id="KW-0812">Transmembrane</keyword>
<evidence type="ECO:0000313" key="3">
    <source>
        <dbReference type="Proteomes" id="UP001595772"/>
    </source>
</evidence>
<protein>
    <submittedName>
        <fullName evidence="2">YrdB family protein</fullName>
    </submittedName>
</protein>
<reference evidence="3" key="1">
    <citation type="journal article" date="2019" name="Int. J. Syst. Evol. Microbiol.">
        <title>The Global Catalogue of Microorganisms (GCM) 10K type strain sequencing project: providing services to taxonomists for standard genome sequencing and annotation.</title>
        <authorList>
            <consortium name="The Broad Institute Genomics Platform"/>
            <consortium name="The Broad Institute Genome Sequencing Center for Infectious Disease"/>
            <person name="Wu L."/>
            <person name="Ma J."/>
        </authorList>
    </citation>
    <scope>NUCLEOTIDE SEQUENCE [LARGE SCALE GENOMIC DNA]</scope>
    <source>
        <strain evidence="3">IBRC-M 10703</strain>
    </source>
</reference>
<keyword evidence="1" id="KW-1133">Transmembrane helix</keyword>
<comment type="caution">
    <text evidence="2">The sequence shown here is derived from an EMBL/GenBank/DDBJ whole genome shotgun (WGS) entry which is preliminary data.</text>
</comment>
<sequence>MAFVWGLFLAPKASYLTTEPLRTILQIGIFSLAAAALHVSGKSMLGISFLGAILINKLMLFLLDL</sequence>
<dbReference type="Pfam" id="PF10823">
    <property type="entry name" value="DUF2568"/>
    <property type="match status" value="1"/>
</dbReference>
<dbReference type="EMBL" id="JBHSAO010000001">
    <property type="protein sequence ID" value="MFC4022423.1"/>
    <property type="molecule type" value="Genomic_DNA"/>
</dbReference>